<dbReference type="Pfam" id="PF04989">
    <property type="entry name" value="RMNT_CmcI"/>
    <property type="match status" value="1"/>
</dbReference>
<dbReference type="OrthoDB" id="189417at2"/>
<evidence type="ECO:0000256" key="1">
    <source>
        <dbReference type="ARBA" id="ARBA00022603"/>
    </source>
</evidence>
<dbReference type="GO" id="GO:0032259">
    <property type="term" value="P:methylation"/>
    <property type="evidence" value="ECO:0007669"/>
    <property type="project" value="UniProtKB-KW"/>
</dbReference>
<accession>Q5P6Q3</accession>
<keyword evidence="2" id="KW-0808">Transferase</keyword>
<dbReference type="Gene3D" id="3.40.50.150">
    <property type="entry name" value="Vaccinia Virus protein VP39"/>
    <property type="match status" value="1"/>
</dbReference>
<protein>
    <submittedName>
        <fullName evidence="3">Predicted Cephalosporin hydroxylase</fullName>
    </submittedName>
</protein>
<organism evidence="3 4">
    <name type="scientific">Aromatoleum aromaticum (strain DSM 19018 / LMG 30748 / EbN1)</name>
    <name type="common">Azoarcus sp. (strain EbN1)</name>
    <dbReference type="NCBI Taxonomy" id="76114"/>
    <lineage>
        <taxon>Bacteria</taxon>
        <taxon>Pseudomonadati</taxon>
        <taxon>Pseudomonadota</taxon>
        <taxon>Betaproteobacteria</taxon>
        <taxon>Rhodocyclales</taxon>
        <taxon>Rhodocyclaceae</taxon>
        <taxon>Aromatoleum</taxon>
    </lineage>
</organism>
<dbReference type="GO" id="GO:0008610">
    <property type="term" value="P:lipid biosynthetic process"/>
    <property type="evidence" value="ECO:0007669"/>
    <property type="project" value="InterPro"/>
</dbReference>
<evidence type="ECO:0000313" key="3">
    <source>
        <dbReference type="EMBL" id="CAI07008.1"/>
    </source>
</evidence>
<keyword evidence="4" id="KW-1185">Reference proteome</keyword>
<dbReference type="AlphaFoldDB" id="Q5P6Q3"/>
<dbReference type="SUPFAM" id="SSF53335">
    <property type="entry name" value="S-adenosyl-L-methionine-dependent methyltransferases"/>
    <property type="match status" value="1"/>
</dbReference>
<dbReference type="Proteomes" id="UP000006552">
    <property type="component" value="Chromosome"/>
</dbReference>
<dbReference type="GO" id="GO:0005886">
    <property type="term" value="C:plasma membrane"/>
    <property type="evidence" value="ECO:0007669"/>
    <property type="project" value="TreeGrafter"/>
</dbReference>
<dbReference type="KEGG" id="eba:ebA1623"/>
<dbReference type="PANTHER" id="PTHR40048">
    <property type="entry name" value="RHAMNOSYL O-METHYLTRANSFERASE"/>
    <property type="match status" value="1"/>
</dbReference>
<dbReference type="InterPro" id="IPR007072">
    <property type="entry name" value="RNMT_CmcI"/>
</dbReference>
<dbReference type="RefSeq" id="WP_011236733.1">
    <property type="nucleotide sequence ID" value="NC_006513.1"/>
</dbReference>
<dbReference type="EMBL" id="CR555306">
    <property type="protein sequence ID" value="CAI07008.1"/>
    <property type="molecule type" value="Genomic_DNA"/>
</dbReference>
<proteinExistence type="predicted"/>
<sequence length="223" mass="25269">MDTNHPDRLAAADDVAERFHRWYYDNGVWETVRFLGVPCLKSVMDLWNYQEILFELKPSLIVEFGTRHGGSALYFSMIGQGINPLLRVLTVDIEDHLLDPQVSRVPAIEFMKCSSTDSAVAARITELRNSLPGPMFAILDSDHHQPHVLQEMLSLRSVMRSGDYLVVEDSNINGHPVLPGWGPGPFEAIAEYVRQFPDDYVRDEARECKFGFTFAPAGFLRRA</sequence>
<dbReference type="GO" id="GO:0008168">
    <property type="term" value="F:methyltransferase activity"/>
    <property type="evidence" value="ECO:0007669"/>
    <property type="project" value="UniProtKB-KW"/>
</dbReference>
<evidence type="ECO:0000256" key="2">
    <source>
        <dbReference type="ARBA" id="ARBA00022679"/>
    </source>
</evidence>
<dbReference type="STRING" id="76114.ebA1623"/>
<gene>
    <name evidence="3" type="ORF">ebA1623</name>
</gene>
<dbReference type="HOGENOM" id="CLU_063868_0_0_4"/>
<dbReference type="PANTHER" id="PTHR40048:SF1">
    <property type="entry name" value="RHAMNOSYL O-METHYLTRANSFERASE"/>
    <property type="match status" value="1"/>
</dbReference>
<dbReference type="eggNOG" id="COG3510">
    <property type="taxonomic scope" value="Bacteria"/>
</dbReference>
<dbReference type="GO" id="GO:0071770">
    <property type="term" value="P:DIM/DIP cell wall layer assembly"/>
    <property type="evidence" value="ECO:0007669"/>
    <property type="project" value="TreeGrafter"/>
</dbReference>
<keyword evidence="1" id="KW-0489">Methyltransferase</keyword>
<reference evidence="3 4" key="1">
    <citation type="journal article" date="2005" name="Arch. Microbiol.">
        <title>The genome sequence of an anaerobic aromatic-degrading denitrifying bacterium, strain EbN1.</title>
        <authorList>
            <person name="Rabus R."/>
            <person name="Kube M."/>
            <person name="Heider J."/>
            <person name="Beck A."/>
            <person name="Heitmann K."/>
            <person name="Widdel F."/>
            <person name="Reinhardt R."/>
        </authorList>
    </citation>
    <scope>NUCLEOTIDE SEQUENCE [LARGE SCALE GENOMIC DNA]</scope>
    <source>
        <strain evidence="3 4">EbN1</strain>
    </source>
</reference>
<name>Q5P6Q3_AROAE</name>
<dbReference type="InterPro" id="IPR029063">
    <property type="entry name" value="SAM-dependent_MTases_sf"/>
</dbReference>
<evidence type="ECO:0000313" key="4">
    <source>
        <dbReference type="Proteomes" id="UP000006552"/>
    </source>
</evidence>